<dbReference type="PANTHER" id="PTHR12858:SF2">
    <property type="entry name" value="RIBOSOME BIOGENESIS PROTEIN BMS1 HOMOLOG"/>
    <property type="match status" value="1"/>
</dbReference>
<dbReference type="Pfam" id="PF22298">
    <property type="entry name" value="Tsr1_G-like"/>
    <property type="match status" value="1"/>
</dbReference>
<dbReference type="PANTHER" id="PTHR12858">
    <property type="entry name" value="RIBOSOME BIOGENESIS PROTEIN"/>
    <property type="match status" value="1"/>
</dbReference>
<comment type="caution">
    <text evidence="1">The sequence shown here is derived from an EMBL/GenBank/DDBJ whole genome shotgun (WGS) entry which is preliminary data.</text>
</comment>
<dbReference type="AlphaFoldDB" id="A0AA41W0B5"/>
<dbReference type="InterPro" id="IPR039761">
    <property type="entry name" value="Bms1/Tsr1"/>
</dbReference>
<dbReference type="GO" id="GO:0000479">
    <property type="term" value="P:endonucleolytic cleavage of tricistronic rRNA transcript (SSU-rRNA, 5.8S rRNA, LSU-rRNA)"/>
    <property type="evidence" value="ECO:0007669"/>
    <property type="project" value="TreeGrafter"/>
</dbReference>
<name>A0AA41W0B5_PAPNU</name>
<dbReference type="InterPro" id="IPR027417">
    <property type="entry name" value="P-loop_NTPase"/>
</dbReference>
<dbReference type="Gene3D" id="3.40.50.300">
    <property type="entry name" value="P-loop containing nucleotide triphosphate hydrolases"/>
    <property type="match status" value="1"/>
</dbReference>
<feature type="non-terminal residue" evidence="1">
    <location>
        <position position="151"/>
    </location>
</feature>
<feature type="non-terminal residue" evidence="1">
    <location>
        <position position="1"/>
    </location>
</feature>
<dbReference type="GO" id="GO:0000462">
    <property type="term" value="P:maturation of SSU-rRNA from tricistronic rRNA transcript (SSU-rRNA, 5.8S rRNA, LSU-rRNA)"/>
    <property type="evidence" value="ECO:0007669"/>
    <property type="project" value="TreeGrafter"/>
</dbReference>
<sequence length="151" mass="17014">RSKEESAPYVVVVHGPPKVGKSLLIKCLVKHYTHNTPTDITNPITIIADGQRRIQFVECPNNVNGMIDAAKYADAVIFLIDSSYEFEVETFEFLDLLKVHGMPEVMAVLTYLDCFKDAGKLKNEKEDFTDNFKTQVSETAEVFCLSRLDHG</sequence>
<dbReference type="SUPFAM" id="SSF52540">
    <property type="entry name" value="P-loop containing nucleoside triphosphate hydrolases"/>
    <property type="match status" value="1"/>
</dbReference>
<dbReference type="GO" id="GO:0034511">
    <property type="term" value="F:U3 snoRNA binding"/>
    <property type="evidence" value="ECO:0007669"/>
    <property type="project" value="TreeGrafter"/>
</dbReference>
<dbReference type="EMBL" id="JAJJMA010332313">
    <property type="protein sequence ID" value="MCL7050844.1"/>
    <property type="molecule type" value="Genomic_DNA"/>
</dbReference>
<reference evidence="1" key="1">
    <citation type="submission" date="2022-03" db="EMBL/GenBank/DDBJ databases">
        <title>A functionally conserved STORR gene fusion in Papaver species that diverged 16.8 million years ago.</title>
        <authorList>
            <person name="Catania T."/>
        </authorList>
    </citation>
    <scope>NUCLEOTIDE SEQUENCE</scope>
    <source>
        <strain evidence="1">S-191538</strain>
    </source>
</reference>
<dbReference type="Proteomes" id="UP001177140">
    <property type="component" value="Unassembled WGS sequence"/>
</dbReference>
<keyword evidence="2" id="KW-1185">Reference proteome</keyword>
<evidence type="ECO:0000313" key="2">
    <source>
        <dbReference type="Proteomes" id="UP001177140"/>
    </source>
</evidence>
<gene>
    <name evidence="1" type="ORF">MKW94_023047</name>
</gene>
<dbReference type="GO" id="GO:0005525">
    <property type="term" value="F:GTP binding"/>
    <property type="evidence" value="ECO:0007669"/>
    <property type="project" value="TreeGrafter"/>
</dbReference>
<dbReference type="GO" id="GO:0003924">
    <property type="term" value="F:GTPase activity"/>
    <property type="evidence" value="ECO:0007669"/>
    <property type="project" value="TreeGrafter"/>
</dbReference>
<evidence type="ECO:0000313" key="1">
    <source>
        <dbReference type="EMBL" id="MCL7050844.1"/>
    </source>
</evidence>
<proteinExistence type="predicted"/>
<organism evidence="1 2">
    <name type="scientific">Papaver nudicaule</name>
    <name type="common">Iceland poppy</name>
    <dbReference type="NCBI Taxonomy" id="74823"/>
    <lineage>
        <taxon>Eukaryota</taxon>
        <taxon>Viridiplantae</taxon>
        <taxon>Streptophyta</taxon>
        <taxon>Embryophyta</taxon>
        <taxon>Tracheophyta</taxon>
        <taxon>Spermatophyta</taxon>
        <taxon>Magnoliopsida</taxon>
        <taxon>Ranunculales</taxon>
        <taxon>Papaveraceae</taxon>
        <taxon>Papaveroideae</taxon>
        <taxon>Papaver</taxon>
    </lineage>
</organism>
<dbReference type="GO" id="GO:0030686">
    <property type="term" value="C:90S preribosome"/>
    <property type="evidence" value="ECO:0007669"/>
    <property type="project" value="TreeGrafter"/>
</dbReference>
<accession>A0AA41W0B5</accession>
<protein>
    <submittedName>
        <fullName evidence="1">Uncharacterized protein</fullName>
    </submittedName>
</protein>